<evidence type="ECO:0000313" key="2">
    <source>
        <dbReference type="Proteomes" id="UP000238375"/>
    </source>
</evidence>
<dbReference type="Proteomes" id="UP000238375">
    <property type="component" value="Unassembled WGS sequence"/>
</dbReference>
<accession>A0A2T0T8I3</accession>
<organism evidence="1 2">
    <name type="scientific">Spirosoma oryzae</name>
    <dbReference type="NCBI Taxonomy" id="1469603"/>
    <lineage>
        <taxon>Bacteria</taxon>
        <taxon>Pseudomonadati</taxon>
        <taxon>Bacteroidota</taxon>
        <taxon>Cytophagia</taxon>
        <taxon>Cytophagales</taxon>
        <taxon>Cytophagaceae</taxon>
        <taxon>Spirosoma</taxon>
    </lineage>
</organism>
<sequence>MTIDTQTPHDNLLAIEALFRSPAFAVDAADDLAWRTSFAELISRVDKLLTQVEERGQRIDFTKGIGVQGKIQDITSLVHWMHQHLPAVAADRPGQWPQNRLNRYINEGWGRFANGCSFANEFDGDIAFFIDDQRIYLHSQLHRAVDQAKQVLAI</sequence>
<protein>
    <submittedName>
        <fullName evidence="1">Uncharacterized protein</fullName>
    </submittedName>
</protein>
<name>A0A2T0T8I3_9BACT</name>
<dbReference type="AlphaFoldDB" id="A0A2T0T8I3"/>
<keyword evidence="2" id="KW-1185">Reference proteome</keyword>
<proteinExistence type="predicted"/>
<dbReference type="OrthoDB" id="956190at2"/>
<comment type="caution">
    <text evidence="1">The sequence shown here is derived from an EMBL/GenBank/DDBJ whole genome shotgun (WGS) entry which is preliminary data.</text>
</comment>
<reference evidence="1 2" key="1">
    <citation type="submission" date="2018-03" db="EMBL/GenBank/DDBJ databases">
        <title>Genomic Encyclopedia of Archaeal and Bacterial Type Strains, Phase II (KMG-II): from individual species to whole genera.</title>
        <authorList>
            <person name="Goeker M."/>
        </authorList>
    </citation>
    <scope>NUCLEOTIDE SEQUENCE [LARGE SCALE GENOMIC DNA]</scope>
    <source>
        <strain evidence="1 2">DSM 28354</strain>
    </source>
</reference>
<evidence type="ECO:0000313" key="1">
    <source>
        <dbReference type="EMBL" id="PRY41979.1"/>
    </source>
</evidence>
<dbReference type="RefSeq" id="WP_106137179.1">
    <property type="nucleotide sequence ID" value="NZ_PVTE01000005.1"/>
</dbReference>
<dbReference type="EMBL" id="PVTE01000005">
    <property type="protein sequence ID" value="PRY41979.1"/>
    <property type="molecule type" value="Genomic_DNA"/>
</dbReference>
<gene>
    <name evidence="1" type="ORF">CLV58_105181</name>
</gene>